<reference evidence="3" key="1">
    <citation type="submission" date="2016-10" db="EMBL/GenBank/DDBJ databases">
        <authorList>
            <person name="Varghese N."/>
            <person name="Submissions S."/>
        </authorList>
    </citation>
    <scope>NUCLEOTIDE SEQUENCE [LARGE SCALE GENOMIC DNA]</scope>
    <source>
        <strain evidence="3">DSM 44268</strain>
    </source>
</reference>
<evidence type="ECO:0000313" key="2">
    <source>
        <dbReference type="EMBL" id="SDF75843.1"/>
    </source>
</evidence>
<protein>
    <submittedName>
        <fullName evidence="2">Uncharacterized protein</fullName>
    </submittedName>
</protein>
<gene>
    <name evidence="2" type="ORF">SAMN05660662_3277</name>
</gene>
<dbReference type="STRING" id="1550231.SAMN05660662_3277"/>
<feature type="compositionally biased region" description="Basic and acidic residues" evidence="1">
    <location>
        <begin position="20"/>
        <end position="41"/>
    </location>
</feature>
<evidence type="ECO:0000313" key="3">
    <source>
        <dbReference type="Proteomes" id="UP000199406"/>
    </source>
</evidence>
<organism evidence="2 3">
    <name type="scientific">Blastococcus aurantiacus</name>
    <dbReference type="NCBI Taxonomy" id="1550231"/>
    <lineage>
        <taxon>Bacteria</taxon>
        <taxon>Bacillati</taxon>
        <taxon>Actinomycetota</taxon>
        <taxon>Actinomycetes</taxon>
        <taxon>Geodermatophilales</taxon>
        <taxon>Geodermatophilaceae</taxon>
        <taxon>Blastococcus</taxon>
    </lineage>
</organism>
<dbReference type="RefSeq" id="WP_176946419.1">
    <property type="nucleotide sequence ID" value="NZ_FNBT01000006.1"/>
</dbReference>
<accession>A0A1G7NPE0</accession>
<feature type="region of interest" description="Disordered" evidence="1">
    <location>
        <begin position="1"/>
        <end position="49"/>
    </location>
</feature>
<keyword evidence="3" id="KW-1185">Reference proteome</keyword>
<proteinExistence type="predicted"/>
<dbReference type="EMBL" id="FNBT01000006">
    <property type="protein sequence ID" value="SDF75843.1"/>
    <property type="molecule type" value="Genomic_DNA"/>
</dbReference>
<dbReference type="AlphaFoldDB" id="A0A1G7NPE0"/>
<sequence>MTEPERASDVDQPEGGAPSRDAEGTGRTPHPEEPAEGKELDGGADTPDV</sequence>
<evidence type="ECO:0000256" key="1">
    <source>
        <dbReference type="SAM" id="MobiDB-lite"/>
    </source>
</evidence>
<name>A0A1G7NPE0_9ACTN</name>
<dbReference type="Proteomes" id="UP000199406">
    <property type="component" value="Unassembled WGS sequence"/>
</dbReference>